<feature type="domain" description="Peptidase S1" evidence="3">
    <location>
        <begin position="35"/>
        <end position="263"/>
    </location>
</feature>
<dbReference type="Proteomes" id="UP001162480">
    <property type="component" value="Chromosome 27"/>
</dbReference>
<dbReference type="FunFam" id="2.40.10.10:FF:000068">
    <property type="entry name" value="transmembrane protease serine 2"/>
    <property type="match status" value="1"/>
</dbReference>
<dbReference type="AlphaFoldDB" id="A0AA36FME2"/>
<dbReference type="InterPro" id="IPR001254">
    <property type="entry name" value="Trypsin_dom"/>
</dbReference>
<keyword evidence="5" id="KW-1185">Reference proteome</keyword>
<sequence length="264" mass="29344">MEKLFCLTLLVCLVAPFYGAPTTEETVTGNVEEHIVNGIDAKYCEFPHVVFLRIAAKPNDYFCGATLISDKYLLTAAHCLERQISSIEAHFGSTNKMNATVIVGVKSWLIHPQYTKSPGLRNDIAIMTLEKPVPKGKCVQPIEIAKKDDQFFSRCIAVGWGKTGENGHYPTQLQKASMYRMVHGQCKKFSRALPDMHLCMGDLQPHGENICNGDSGTGLMCKRKTDSKYILAGIASFGYNCDQGFGVFVRVKHFADFIKKHTNV</sequence>
<keyword evidence="2" id="KW-0732">Signal</keyword>
<dbReference type="PROSITE" id="PS00134">
    <property type="entry name" value="TRYPSIN_HIS"/>
    <property type="match status" value="1"/>
</dbReference>
<protein>
    <submittedName>
        <fullName evidence="4">S1 type peptidase</fullName>
    </submittedName>
</protein>
<dbReference type="PANTHER" id="PTHR24252:SF7">
    <property type="entry name" value="HYALIN"/>
    <property type="match status" value="1"/>
</dbReference>
<keyword evidence="1" id="KW-1015">Disulfide bond</keyword>
<evidence type="ECO:0000313" key="4">
    <source>
        <dbReference type="EMBL" id="CAI9742234.1"/>
    </source>
</evidence>
<dbReference type="GO" id="GO:0006508">
    <property type="term" value="P:proteolysis"/>
    <property type="evidence" value="ECO:0007669"/>
    <property type="project" value="InterPro"/>
</dbReference>
<gene>
    <name evidence="4" type="ORF">OCTVUL_1B009085</name>
</gene>
<evidence type="ECO:0000256" key="2">
    <source>
        <dbReference type="SAM" id="SignalP"/>
    </source>
</evidence>
<dbReference type="PROSITE" id="PS50240">
    <property type="entry name" value="TRYPSIN_DOM"/>
    <property type="match status" value="1"/>
</dbReference>
<dbReference type="EMBL" id="OX597840">
    <property type="protein sequence ID" value="CAI9742234.1"/>
    <property type="molecule type" value="Genomic_DNA"/>
</dbReference>
<name>A0AA36FME2_OCTVU</name>
<dbReference type="SUPFAM" id="SSF50494">
    <property type="entry name" value="Trypsin-like serine proteases"/>
    <property type="match status" value="1"/>
</dbReference>
<feature type="chain" id="PRO_5041400463" evidence="2">
    <location>
        <begin position="20"/>
        <end position="264"/>
    </location>
</feature>
<dbReference type="CDD" id="cd00190">
    <property type="entry name" value="Tryp_SPc"/>
    <property type="match status" value="1"/>
</dbReference>
<reference evidence="4" key="1">
    <citation type="submission" date="2023-08" db="EMBL/GenBank/DDBJ databases">
        <authorList>
            <person name="Alioto T."/>
            <person name="Alioto T."/>
            <person name="Gomez Garrido J."/>
        </authorList>
    </citation>
    <scope>NUCLEOTIDE SEQUENCE</scope>
</reference>
<evidence type="ECO:0000256" key="1">
    <source>
        <dbReference type="ARBA" id="ARBA00023157"/>
    </source>
</evidence>
<dbReference type="Pfam" id="PF00089">
    <property type="entry name" value="Trypsin"/>
    <property type="match status" value="1"/>
</dbReference>
<proteinExistence type="predicted"/>
<evidence type="ECO:0000259" key="3">
    <source>
        <dbReference type="PROSITE" id="PS50240"/>
    </source>
</evidence>
<dbReference type="InterPro" id="IPR009003">
    <property type="entry name" value="Peptidase_S1_PA"/>
</dbReference>
<organism evidence="4 5">
    <name type="scientific">Octopus vulgaris</name>
    <name type="common">Common octopus</name>
    <dbReference type="NCBI Taxonomy" id="6645"/>
    <lineage>
        <taxon>Eukaryota</taxon>
        <taxon>Metazoa</taxon>
        <taxon>Spiralia</taxon>
        <taxon>Lophotrochozoa</taxon>
        <taxon>Mollusca</taxon>
        <taxon>Cephalopoda</taxon>
        <taxon>Coleoidea</taxon>
        <taxon>Octopodiformes</taxon>
        <taxon>Octopoda</taxon>
        <taxon>Incirrata</taxon>
        <taxon>Octopodidae</taxon>
        <taxon>Octopus</taxon>
    </lineage>
</organism>
<feature type="signal peptide" evidence="2">
    <location>
        <begin position="1"/>
        <end position="19"/>
    </location>
</feature>
<dbReference type="PANTHER" id="PTHR24252">
    <property type="entry name" value="ACROSIN-RELATED"/>
    <property type="match status" value="1"/>
</dbReference>
<dbReference type="Gene3D" id="2.40.10.10">
    <property type="entry name" value="Trypsin-like serine proteases"/>
    <property type="match status" value="1"/>
</dbReference>
<dbReference type="PRINTS" id="PR00722">
    <property type="entry name" value="CHYMOTRYPSIN"/>
</dbReference>
<dbReference type="InterPro" id="IPR043504">
    <property type="entry name" value="Peptidase_S1_PA_chymotrypsin"/>
</dbReference>
<dbReference type="InterPro" id="IPR018114">
    <property type="entry name" value="TRYPSIN_HIS"/>
</dbReference>
<dbReference type="GO" id="GO:0004252">
    <property type="term" value="F:serine-type endopeptidase activity"/>
    <property type="evidence" value="ECO:0007669"/>
    <property type="project" value="InterPro"/>
</dbReference>
<accession>A0AA36FME2</accession>
<dbReference type="SMART" id="SM00020">
    <property type="entry name" value="Tryp_SPc"/>
    <property type="match status" value="1"/>
</dbReference>
<dbReference type="InterPro" id="IPR001314">
    <property type="entry name" value="Peptidase_S1A"/>
</dbReference>
<evidence type="ECO:0000313" key="5">
    <source>
        <dbReference type="Proteomes" id="UP001162480"/>
    </source>
</evidence>